<name>A0A7X1J3E7_9ACTN</name>
<dbReference type="EMBL" id="JACMSF010000004">
    <property type="protein sequence ID" value="MBC2900987.1"/>
    <property type="molecule type" value="Genomic_DNA"/>
</dbReference>
<accession>A0A7X1J3E7</accession>
<keyword evidence="2" id="KW-1185">Reference proteome</keyword>
<gene>
    <name evidence="1" type="ORF">H4N64_05090</name>
</gene>
<dbReference type="InterPro" id="IPR012349">
    <property type="entry name" value="Split_barrel_FMN-bd"/>
</dbReference>
<sequence length="302" mass="32268">MGVYHAGSLAVQDRLGVRDLAAHVGRSIGEGIKPVAAAFLELQPLLVIGAADPATGRVWAAPLAGDPGFVRATGPRQISVAGGTSHAFGSGGGGTPASPLAAALATEGTPVGTIALDPRTRRRMRLNGLLRPTPRGFAIEADRVFANCPKYLQRRETYETLPDRKPGQPLTTTELSDSQARFLTAADTFFLASVHEGGADASHRGGNPGFVRVESPRELSWRDYQGNSMYLSLGNLAADPRAGLLFLDWTTGRALYLTGEARTEFTPERRVRFTLFEAVEIPAAVPLRWSAPEYSPANPERP</sequence>
<dbReference type="RefSeq" id="WP_186280887.1">
    <property type="nucleotide sequence ID" value="NZ_JACMSF010000004.1"/>
</dbReference>
<evidence type="ECO:0000313" key="2">
    <source>
        <dbReference type="Proteomes" id="UP000584670"/>
    </source>
</evidence>
<proteinExistence type="predicted"/>
<dbReference type="SUPFAM" id="SSF50475">
    <property type="entry name" value="FMN-binding split barrel"/>
    <property type="match status" value="1"/>
</dbReference>
<dbReference type="AlphaFoldDB" id="A0A7X1J3E7"/>
<dbReference type="PANTHER" id="PTHR42815">
    <property type="entry name" value="FAD-BINDING, PUTATIVE (AFU_ORTHOLOGUE AFUA_6G07600)-RELATED"/>
    <property type="match status" value="1"/>
</dbReference>
<organism evidence="1 2">
    <name type="scientific">Streptomyces cupreus</name>
    <dbReference type="NCBI Taxonomy" id="2759956"/>
    <lineage>
        <taxon>Bacteria</taxon>
        <taxon>Bacillati</taxon>
        <taxon>Actinomycetota</taxon>
        <taxon>Actinomycetes</taxon>
        <taxon>Kitasatosporales</taxon>
        <taxon>Streptomycetaceae</taxon>
        <taxon>Streptomyces</taxon>
    </lineage>
</organism>
<evidence type="ECO:0000313" key="1">
    <source>
        <dbReference type="EMBL" id="MBC2900987.1"/>
    </source>
</evidence>
<protein>
    <submittedName>
        <fullName evidence="1">Pyridoxamine 5'-phosphate oxidase family protein</fullName>
    </submittedName>
</protein>
<dbReference type="Gene3D" id="2.30.110.10">
    <property type="entry name" value="Electron Transport, Fmn-binding Protein, Chain A"/>
    <property type="match status" value="1"/>
</dbReference>
<comment type="caution">
    <text evidence="1">The sequence shown here is derived from an EMBL/GenBank/DDBJ whole genome shotgun (WGS) entry which is preliminary data.</text>
</comment>
<dbReference type="Proteomes" id="UP000584670">
    <property type="component" value="Unassembled WGS sequence"/>
</dbReference>
<dbReference type="PANTHER" id="PTHR42815:SF2">
    <property type="entry name" value="FAD-BINDING, PUTATIVE (AFU_ORTHOLOGUE AFUA_6G07600)-RELATED"/>
    <property type="match status" value="1"/>
</dbReference>
<reference evidence="1 2" key="1">
    <citation type="submission" date="2020-08" db="EMBL/GenBank/DDBJ databases">
        <title>Streptomyces sp. PSKA01 genome sequencing and assembly.</title>
        <authorList>
            <person name="Mandal S."/>
            <person name="Maiti P.K."/>
            <person name="Das P."/>
        </authorList>
    </citation>
    <scope>NUCLEOTIDE SEQUENCE [LARGE SCALE GENOMIC DNA]</scope>
    <source>
        <strain evidence="1 2">PSKA01</strain>
    </source>
</reference>